<gene>
    <name evidence="2" type="ORF">SHERM_20268</name>
</gene>
<sequence length="92" mass="9959">SLSLPLLISASSSPLSLIFPPTISASSRILLLIFIAIAPFHRLLTASPLLLPPRPILVNELLKVPLPNKALDFVFEMPTILDGMTIVFLETA</sequence>
<organism evidence="2 3">
    <name type="scientific">Striga hermonthica</name>
    <name type="common">Purple witchweed</name>
    <name type="synonym">Buchnera hermonthica</name>
    <dbReference type="NCBI Taxonomy" id="68872"/>
    <lineage>
        <taxon>Eukaryota</taxon>
        <taxon>Viridiplantae</taxon>
        <taxon>Streptophyta</taxon>
        <taxon>Embryophyta</taxon>
        <taxon>Tracheophyta</taxon>
        <taxon>Spermatophyta</taxon>
        <taxon>Magnoliopsida</taxon>
        <taxon>eudicotyledons</taxon>
        <taxon>Gunneridae</taxon>
        <taxon>Pentapetalae</taxon>
        <taxon>asterids</taxon>
        <taxon>lamiids</taxon>
        <taxon>Lamiales</taxon>
        <taxon>Orobanchaceae</taxon>
        <taxon>Buchnereae</taxon>
        <taxon>Striga</taxon>
    </lineage>
</organism>
<evidence type="ECO:0000313" key="2">
    <source>
        <dbReference type="EMBL" id="CAA0823085.1"/>
    </source>
</evidence>
<evidence type="ECO:0000313" key="3">
    <source>
        <dbReference type="Proteomes" id="UP001153555"/>
    </source>
</evidence>
<feature type="non-terminal residue" evidence="2">
    <location>
        <position position="92"/>
    </location>
</feature>
<accession>A0A9N7N4W0</accession>
<keyword evidence="1" id="KW-0472">Membrane</keyword>
<keyword evidence="3" id="KW-1185">Reference proteome</keyword>
<keyword evidence="1" id="KW-0812">Transmembrane</keyword>
<dbReference type="AlphaFoldDB" id="A0A9N7N4W0"/>
<comment type="caution">
    <text evidence="2">The sequence shown here is derived from an EMBL/GenBank/DDBJ whole genome shotgun (WGS) entry which is preliminary data.</text>
</comment>
<name>A0A9N7N4W0_STRHE</name>
<dbReference type="EMBL" id="CACSLK010024531">
    <property type="protein sequence ID" value="CAA0823085.1"/>
    <property type="molecule type" value="Genomic_DNA"/>
</dbReference>
<evidence type="ECO:0000256" key="1">
    <source>
        <dbReference type="SAM" id="Phobius"/>
    </source>
</evidence>
<proteinExistence type="predicted"/>
<feature type="transmembrane region" description="Helical" evidence="1">
    <location>
        <begin position="25"/>
        <end position="44"/>
    </location>
</feature>
<feature type="non-terminal residue" evidence="2">
    <location>
        <position position="1"/>
    </location>
</feature>
<protein>
    <submittedName>
        <fullName evidence="2">Uncharacterized protein</fullName>
    </submittedName>
</protein>
<dbReference type="Proteomes" id="UP001153555">
    <property type="component" value="Unassembled WGS sequence"/>
</dbReference>
<reference evidence="2" key="1">
    <citation type="submission" date="2019-12" db="EMBL/GenBank/DDBJ databases">
        <authorList>
            <person name="Scholes J."/>
        </authorList>
    </citation>
    <scope>NUCLEOTIDE SEQUENCE</scope>
</reference>
<keyword evidence="1" id="KW-1133">Transmembrane helix</keyword>